<dbReference type="RefSeq" id="WP_250339329.1">
    <property type="nucleotide sequence ID" value="NZ_CP063231.1"/>
</dbReference>
<dbReference type="Pfam" id="PF02534">
    <property type="entry name" value="T4SS-DNA_transf"/>
    <property type="match status" value="1"/>
</dbReference>
<evidence type="ECO:0000256" key="7">
    <source>
        <dbReference type="SAM" id="MobiDB-lite"/>
    </source>
</evidence>
<evidence type="ECO:0000256" key="1">
    <source>
        <dbReference type="ARBA" id="ARBA00004651"/>
    </source>
</evidence>
<dbReference type="PANTHER" id="PTHR37937:SF1">
    <property type="entry name" value="CONJUGATIVE TRANSFER: DNA TRANSPORT"/>
    <property type="match status" value="1"/>
</dbReference>
<evidence type="ECO:0000313" key="8">
    <source>
        <dbReference type="EMBL" id="URL58635.1"/>
    </source>
</evidence>
<reference evidence="8" key="1">
    <citation type="submission" date="2020-10" db="EMBL/GenBank/DDBJ databases">
        <title>Whole-genome sequence of Luteibacter sp. EIF3.</title>
        <authorList>
            <person name="Friedrich I."/>
            <person name="Hertel R."/>
            <person name="Daniel R."/>
        </authorList>
    </citation>
    <scope>NUCLEOTIDE SEQUENCE</scope>
    <source>
        <strain evidence="8">EIF3</strain>
    </source>
</reference>
<dbReference type="SUPFAM" id="SSF52540">
    <property type="entry name" value="P-loop containing nucleoside triphosphate hydrolases"/>
    <property type="match status" value="1"/>
</dbReference>
<proteinExistence type="inferred from homology"/>
<feature type="region of interest" description="Disordered" evidence="7">
    <location>
        <begin position="596"/>
        <end position="616"/>
    </location>
</feature>
<comment type="similarity">
    <text evidence="2">Belongs to the VirD4/TraG family.</text>
</comment>
<organism evidence="8 9">
    <name type="scientific">Luteibacter flocculans</name>
    <dbReference type="NCBI Taxonomy" id="2780091"/>
    <lineage>
        <taxon>Bacteria</taxon>
        <taxon>Pseudomonadati</taxon>
        <taxon>Pseudomonadota</taxon>
        <taxon>Gammaproteobacteria</taxon>
        <taxon>Lysobacterales</taxon>
        <taxon>Rhodanobacteraceae</taxon>
        <taxon>Luteibacter</taxon>
    </lineage>
</organism>
<name>A0ABY4T5M1_9GAMM</name>
<protein>
    <submittedName>
        <fullName evidence="8">Type IV secretory system conjugative DNA transfer family protein</fullName>
    </submittedName>
</protein>
<dbReference type="InterPro" id="IPR027417">
    <property type="entry name" value="P-loop_NTPase"/>
</dbReference>
<evidence type="ECO:0000256" key="5">
    <source>
        <dbReference type="ARBA" id="ARBA00022989"/>
    </source>
</evidence>
<comment type="subcellular location">
    <subcellularLocation>
        <location evidence="1">Cell membrane</location>
        <topology evidence="1">Multi-pass membrane protein</topology>
    </subcellularLocation>
</comment>
<dbReference type="EMBL" id="CP063231">
    <property type="protein sequence ID" value="URL58635.1"/>
    <property type="molecule type" value="Genomic_DNA"/>
</dbReference>
<evidence type="ECO:0000256" key="3">
    <source>
        <dbReference type="ARBA" id="ARBA00022475"/>
    </source>
</evidence>
<gene>
    <name evidence="8" type="ORF">IM816_00380</name>
</gene>
<dbReference type="CDD" id="cd01127">
    <property type="entry name" value="TrwB_TraG_TraD_VirD4"/>
    <property type="match status" value="2"/>
</dbReference>
<sequence>MYGKTKVAFLLVIGGLAIVTGEYAAGVITLRLLGLGDEPTGWVTYWRYWQAIDLPAYVPYAGTIKLGGALGFGGALSAWLGLAVVSFGARGETTHGDARFAGYADLRKAGLFDKTPQSILIGKYKGRELWLGGAQHVITISPTRSGKTTSIAIPVLLSYEHSMVVLDLKGELCKATSGWRESKGQRIRIWAPYDEHGKTHRFNPMTPLADMPHAKRIGEIQTMAAILYPDAAGQDPFWVSQSRAAFTAFVSYMFETWDREIASSGGVVPDANVHSAFPSFERVLRFSSGEDGGGTMAMLQALLNDPNRQFISTQTRTVFSNLVGLAEQTFSSVMASMHAPLQQFLSPILAAATNATDIDVRSLRREPTTLYVIIPTNKLDESAKLLNIFFSTVIGNNLDKQLGEEPDLKYQMLMLMDEFTAMGRVDVWAKRISIAASYGVRDLCIVQSRSQLRAAYGDHDAQNFITNHGAQIVFAPREQADANEYSDMLGYKTVRRQQRSTSHGGGGRQVSTNHIEERRALMLPQEVKELLADEELIFYEGCKPIRARKNWFFKDKTFKARSSLPQVTVRPQGTPSAVAEKPKAIAPVQGQALACLGEASTRKTQPTSPKVHEARE</sequence>
<keyword evidence="4" id="KW-0812">Transmembrane</keyword>
<dbReference type="InterPro" id="IPR051539">
    <property type="entry name" value="T4SS-coupling_protein"/>
</dbReference>
<evidence type="ECO:0000256" key="4">
    <source>
        <dbReference type="ARBA" id="ARBA00022692"/>
    </source>
</evidence>
<dbReference type="Proteomes" id="UP001056681">
    <property type="component" value="Chromosome"/>
</dbReference>
<keyword evidence="6" id="KW-0472">Membrane</keyword>
<dbReference type="PANTHER" id="PTHR37937">
    <property type="entry name" value="CONJUGATIVE TRANSFER: DNA TRANSPORT"/>
    <property type="match status" value="1"/>
</dbReference>
<evidence type="ECO:0000256" key="6">
    <source>
        <dbReference type="ARBA" id="ARBA00023136"/>
    </source>
</evidence>
<keyword evidence="5" id="KW-1133">Transmembrane helix</keyword>
<keyword evidence="9" id="KW-1185">Reference proteome</keyword>
<accession>A0ABY4T5M1</accession>
<evidence type="ECO:0000313" key="9">
    <source>
        <dbReference type="Proteomes" id="UP001056681"/>
    </source>
</evidence>
<evidence type="ECO:0000256" key="2">
    <source>
        <dbReference type="ARBA" id="ARBA00008806"/>
    </source>
</evidence>
<keyword evidence="3" id="KW-1003">Cell membrane</keyword>
<dbReference type="InterPro" id="IPR003688">
    <property type="entry name" value="TraG/VirD4"/>
</dbReference>
<dbReference type="Gene3D" id="3.40.50.300">
    <property type="entry name" value="P-loop containing nucleotide triphosphate hydrolases"/>
    <property type="match status" value="1"/>
</dbReference>